<evidence type="ECO:0000256" key="2">
    <source>
        <dbReference type="ARBA" id="ARBA00007739"/>
    </source>
</evidence>
<dbReference type="SUPFAM" id="SSF56601">
    <property type="entry name" value="beta-lactamase/transpeptidase-like"/>
    <property type="match status" value="1"/>
</dbReference>
<dbReference type="InterPro" id="IPR023346">
    <property type="entry name" value="Lysozyme-like_dom_sf"/>
</dbReference>
<gene>
    <name evidence="18" type="ORF">BK816_00590</name>
</gene>
<evidence type="ECO:0000256" key="10">
    <source>
        <dbReference type="ARBA" id="ARBA00023268"/>
    </source>
</evidence>
<evidence type="ECO:0000313" key="18">
    <source>
        <dbReference type="EMBL" id="AOZ71973.1"/>
    </source>
</evidence>
<dbReference type="Proteomes" id="UP000176288">
    <property type="component" value="Chromosome"/>
</dbReference>
<evidence type="ECO:0000256" key="6">
    <source>
        <dbReference type="ARBA" id="ARBA00022679"/>
    </source>
</evidence>
<comment type="similarity">
    <text evidence="2">In the N-terminal section; belongs to the glycosyltransferase 51 family.</text>
</comment>
<dbReference type="InterPro" id="IPR001460">
    <property type="entry name" value="PCN-bd_Tpept"/>
</dbReference>
<evidence type="ECO:0000256" key="4">
    <source>
        <dbReference type="ARBA" id="ARBA00022670"/>
    </source>
</evidence>
<keyword evidence="3" id="KW-0121">Carboxypeptidase</keyword>
<feature type="domain" description="Penicillin-binding protein transpeptidase" evidence="16">
    <location>
        <begin position="371"/>
        <end position="638"/>
    </location>
</feature>
<evidence type="ECO:0000256" key="8">
    <source>
        <dbReference type="ARBA" id="ARBA00022960"/>
    </source>
</evidence>
<feature type="compositionally biased region" description="Pro residues" evidence="14">
    <location>
        <begin position="716"/>
        <end position="725"/>
    </location>
</feature>
<accession>A0A1D9MIE0</accession>
<dbReference type="GO" id="GO:0008360">
    <property type="term" value="P:regulation of cell shape"/>
    <property type="evidence" value="ECO:0007669"/>
    <property type="project" value="UniProtKB-KW"/>
</dbReference>
<evidence type="ECO:0000256" key="12">
    <source>
        <dbReference type="ARBA" id="ARBA00034000"/>
    </source>
</evidence>
<dbReference type="SUPFAM" id="SSF53955">
    <property type="entry name" value="Lysozyme-like"/>
    <property type="match status" value="1"/>
</dbReference>
<evidence type="ECO:0000256" key="5">
    <source>
        <dbReference type="ARBA" id="ARBA00022676"/>
    </source>
</evidence>
<reference evidence="18 19" key="1">
    <citation type="submission" date="2016-10" db="EMBL/GenBank/DDBJ databases">
        <title>Actinomyces aegypiusis sp. nov., isolated from the Aegypius monachus in Qinghai Tibet Plateau China.</title>
        <authorList>
            <person name="Wang Y."/>
        </authorList>
    </citation>
    <scope>NUCLEOTIDE SEQUENCE [LARGE SCALE GENOMIC DNA]</scope>
    <source>
        <strain evidence="18 19">VUL4_3</strain>
    </source>
</reference>
<dbReference type="GO" id="GO:0009002">
    <property type="term" value="F:serine-type D-Ala-D-Ala carboxypeptidase activity"/>
    <property type="evidence" value="ECO:0007669"/>
    <property type="project" value="UniProtKB-EC"/>
</dbReference>
<keyword evidence="6" id="KW-0808">Transferase</keyword>
<evidence type="ECO:0000256" key="9">
    <source>
        <dbReference type="ARBA" id="ARBA00022984"/>
    </source>
</evidence>
<keyword evidence="15" id="KW-0812">Transmembrane</keyword>
<sequence>MSNGPTGKAALDKLVAYFLAFLGLSVLLGVVGAGLLLPATGALGLTARAGISSFETLPDEFEILPPSQQSVILADDDSVLARFYAEDRIIVPADQISDNMRHAIVAIEDRRFYQHHGVDGQGMIRAALSNVAKSSTQGASTLTQQLVKNTLIENGIQRGDQAAINQAKVQTVGRKLREANYALALEKKWSKDQILTRYLNIAPFGTSVYGVESASLHYFSTHAKDLTNAQAALLAGIVQSPYNYDPTRHPENAQNRRNVVAASMYKAGFIKKDEYESIVNTPVKDQLKITERTAGCAAAGNAAYFCQYVLADIMNNDAFGKTRGERRNLLMRGGLTIKSSLDRRMQNAAFTSITEQVPLGDPSNFKIALSAVEPRTGYIRAMAQNTQYGTPNETDKTRDFVSYNADNAHGGGLGRAPGSSFKTMTVGAWFMDNRSAYESAGGKFKWSRRDFQAHCPEASTDDWEVANAHGMSASATNIIRGTEQSINTTFAGMASKLGDLCKIRDFAMKVGAYDGQGNIPTFGPSAVIGANSVPPLYMARAYATLADNGKQCKLQSVLEVKDAQGKVLFTAKPECEQVIPEKVAKQVTLVLNKTNDSYRRYGYADIGRPAASKTGTTNNNTDGWLVGYTPQLSTAVWMGNSQGLVPMRDVNINGRWWREVFGADQPATAWARFMSIAMEGKPVEGFEQVSLGDRPKATPRKSKSSKKSKSKSKPAAPAPKPAPKP</sequence>
<evidence type="ECO:0000256" key="3">
    <source>
        <dbReference type="ARBA" id="ARBA00022645"/>
    </source>
</evidence>
<dbReference type="FunFam" id="1.10.3810.10:FF:000001">
    <property type="entry name" value="Penicillin-binding protein 1A"/>
    <property type="match status" value="1"/>
</dbReference>
<evidence type="ECO:0000256" key="7">
    <source>
        <dbReference type="ARBA" id="ARBA00022801"/>
    </source>
</evidence>
<keyword evidence="5" id="KW-0328">Glycosyltransferase</keyword>
<feature type="compositionally biased region" description="Basic residues" evidence="14">
    <location>
        <begin position="697"/>
        <end position="712"/>
    </location>
</feature>
<dbReference type="Gene3D" id="3.40.710.10">
    <property type="entry name" value="DD-peptidase/beta-lactamase superfamily"/>
    <property type="match status" value="1"/>
</dbReference>
<dbReference type="STRING" id="1912795.BK816_00590"/>
<keyword evidence="4" id="KW-0645">Protease</keyword>
<dbReference type="Pfam" id="PF00905">
    <property type="entry name" value="Transpeptidase"/>
    <property type="match status" value="1"/>
</dbReference>
<keyword evidence="10" id="KW-0511">Multifunctional enzyme</keyword>
<dbReference type="OrthoDB" id="9766909at2"/>
<name>A0A1D9MIE0_9ACTO</name>
<protein>
    <submittedName>
        <fullName evidence="18">Uncharacterized protein</fullName>
    </submittedName>
</protein>
<keyword evidence="11" id="KW-0961">Cell wall biogenesis/degradation</keyword>
<dbReference type="GO" id="GO:0009252">
    <property type="term" value="P:peptidoglycan biosynthetic process"/>
    <property type="evidence" value="ECO:0007669"/>
    <property type="project" value="UniProtKB-KW"/>
</dbReference>
<evidence type="ECO:0000256" key="1">
    <source>
        <dbReference type="ARBA" id="ARBA00007090"/>
    </source>
</evidence>
<keyword evidence="7" id="KW-0378">Hydrolase</keyword>
<evidence type="ECO:0000256" key="15">
    <source>
        <dbReference type="SAM" id="Phobius"/>
    </source>
</evidence>
<evidence type="ECO:0000259" key="17">
    <source>
        <dbReference type="Pfam" id="PF00912"/>
    </source>
</evidence>
<comment type="catalytic activity">
    <reaction evidence="12">
        <text>Preferential cleavage: (Ac)2-L-Lys-D-Ala-|-D-Ala. Also transpeptidation of peptidyl-alanyl moieties that are N-acyl substituents of D-alanine.</text>
        <dbReference type="EC" id="3.4.16.4"/>
    </reaction>
</comment>
<keyword evidence="15" id="KW-0472">Membrane</keyword>
<feature type="transmembrane region" description="Helical" evidence="15">
    <location>
        <begin position="14"/>
        <end position="37"/>
    </location>
</feature>
<keyword evidence="15" id="KW-1133">Transmembrane helix</keyword>
<evidence type="ECO:0000259" key="16">
    <source>
        <dbReference type="Pfam" id="PF00905"/>
    </source>
</evidence>
<dbReference type="KEGG" id="avu:BK816_00590"/>
<feature type="domain" description="Glycosyl transferase family 51" evidence="17">
    <location>
        <begin position="78"/>
        <end position="264"/>
    </location>
</feature>
<evidence type="ECO:0000313" key="19">
    <source>
        <dbReference type="Proteomes" id="UP000176288"/>
    </source>
</evidence>
<dbReference type="InterPro" id="IPR012338">
    <property type="entry name" value="Beta-lactam/transpept-like"/>
</dbReference>
<dbReference type="InterPro" id="IPR036950">
    <property type="entry name" value="PBP_transglycosylase"/>
</dbReference>
<dbReference type="GO" id="GO:0030288">
    <property type="term" value="C:outer membrane-bounded periplasmic space"/>
    <property type="evidence" value="ECO:0007669"/>
    <property type="project" value="TreeGrafter"/>
</dbReference>
<dbReference type="EMBL" id="CP017812">
    <property type="protein sequence ID" value="AOZ71973.1"/>
    <property type="molecule type" value="Genomic_DNA"/>
</dbReference>
<dbReference type="Gene3D" id="1.10.3810.10">
    <property type="entry name" value="Biosynthetic peptidoglycan transglycosylase-like"/>
    <property type="match status" value="1"/>
</dbReference>
<organism evidence="18 19">
    <name type="scientific">Boudabousia tangfeifanii</name>
    <dbReference type="NCBI Taxonomy" id="1912795"/>
    <lineage>
        <taxon>Bacteria</taxon>
        <taxon>Bacillati</taxon>
        <taxon>Actinomycetota</taxon>
        <taxon>Actinomycetes</taxon>
        <taxon>Actinomycetales</taxon>
        <taxon>Actinomycetaceae</taxon>
        <taxon>Boudabousia</taxon>
    </lineage>
</organism>
<dbReference type="GO" id="GO:0008955">
    <property type="term" value="F:peptidoglycan glycosyltransferase activity"/>
    <property type="evidence" value="ECO:0007669"/>
    <property type="project" value="UniProtKB-EC"/>
</dbReference>
<dbReference type="GO" id="GO:0071555">
    <property type="term" value="P:cell wall organization"/>
    <property type="evidence" value="ECO:0007669"/>
    <property type="project" value="UniProtKB-KW"/>
</dbReference>
<evidence type="ECO:0000256" key="13">
    <source>
        <dbReference type="ARBA" id="ARBA00049902"/>
    </source>
</evidence>
<dbReference type="RefSeq" id="WP_071163439.1">
    <property type="nucleotide sequence ID" value="NZ_CP017812.1"/>
</dbReference>
<evidence type="ECO:0000256" key="11">
    <source>
        <dbReference type="ARBA" id="ARBA00023316"/>
    </source>
</evidence>
<keyword evidence="9" id="KW-0573">Peptidoglycan synthesis</keyword>
<dbReference type="Pfam" id="PF00912">
    <property type="entry name" value="Transgly"/>
    <property type="match status" value="1"/>
</dbReference>
<comment type="similarity">
    <text evidence="1">In the C-terminal section; belongs to the transpeptidase family.</text>
</comment>
<dbReference type="GO" id="GO:0006508">
    <property type="term" value="P:proteolysis"/>
    <property type="evidence" value="ECO:0007669"/>
    <property type="project" value="UniProtKB-KW"/>
</dbReference>
<comment type="catalytic activity">
    <reaction evidence="13">
        <text>[GlcNAc-(1-&gt;4)-Mur2Ac(oyl-L-Ala-gamma-D-Glu-L-Lys-D-Ala-D-Ala)](n)-di-trans,octa-cis-undecaprenyl diphosphate + beta-D-GlcNAc-(1-&gt;4)-Mur2Ac(oyl-L-Ala-gamma-D-Glu-L-Lys-D-Ala-D-Ala)-di-trans,octa-cis-undecaprenyl diphosphate = [GlcNAc-(1-&gt;4)-Mur2Ac(oyl-L-Ala-gamma-D-Glu-L-Lys-D-Ala-D-Ala)](n+1)-di-trans,octa-cis-undecaprenyl diphosphate + di-trans,octa-cis-undecaprenyl diphosphate + H(+)</text>
        <dbReference type="Rhea" id="RHEA:23708"/>
        <dbReference type="Rhea" id="RHEA-COMP:9602"/>
        <dbReference type="Rhea" id="RHEA-COMP:9603"/>
        <dbReference type="ChEBI" id="CHEBI:15378"/>
        <dbReference type="ChEBI" id="CHEBI:58405"/>
        <dbReference type="ChEBI" id="CHEBI:60033"/>
        <dbReference type="ChEBI" id="CHEBI:78435"/>
        <dbReference type="EC" id="2.4.99.28"/>
    </reaction>
</comment>
<evidence type="ECO:0000256" key="14">
    <source>
        <dbReference type="SAM" id="MobiDB-lite"/>
    </source>
</evidence>
<dbReference type="InterPro" id="IPR050396">
    <property type="entry name" value="Glycosyltr_51/Transpeptidase"/>
</dbReference>
<dbReference type="PANTHER" id="PTHR32282">
    <property type="entry name" value="BINDING PROTEIN TRANSPEPTIDASE, PUTATIVE-RELATED"/>
    <property type="match status" value="1"/>
</dbReference>
<keyword evidence="19" id="KW-1185">Reference proteome</keyword>
<dbReference type="PANTHER" id="PTHR32282:SF33">
    <property type="entry name" value="PEPTIDOGLYCAN GLYCOSYLTRANSFERASE"/>
    <property type="match status" value="1"/>
</dbReference>
<proteinExistence type="inferred from homology"/>
<dbReference type="AlphaFoldDB" id="A0A1D9MIE0"/>
<dbReference type="GO" id="GO:0008658">
    <property type="term" value="F:penicillin binding"/>
    <property type="evidence" value="ECO:0007669"/>
    <property type="project" value="InterPro"/>
</dbReference>
<dbReference type="InterPro" id="IPR001264">
    <property type="entry name" value="Glyco_trans_51"/>
</dbReference>
<keyword evidence="8" id="KW-0133">Cell shape</keyword>
<feature type="region of interest" description="Disordered" evidence="14">
    <location>
        <begin position="685"/>
        <end position="725"/>
    </location>
</feature>